<feature type="transmembrane region" description="Helical" evidence="1">
    <location>
        <begin position="469"/>
        <end position="486"/>
    </location>
</feature>
<sequence>METNYHQTVLRTQTIFLLVLSIAIPAVFALVYLLNLFPQNTIVNVDLFIKEFRVGSIFPEPVERNTFLILVFTLPILALFLARHQEYFDKWTSLKIFSVAIPFLVAFLLFLPLYNSDFLQLIIFSRKFFIQKQSTILLFSLGLATLFCLRIRNQPPTHPSTRVNAITWTIFIVAMLIQLLSWRIASINSVSNAGEWIVHADAAVYSLSQVVAGKTLLVDLPSQYGLYPELIAPIFKLIGSTVLNVTLFFASLQIISLLGLFFVLTKLVKNPTVLTLGGISLLLVTFDTVIHFTGWHDRYFQYWPIRFFWPALSVLVFYYFCCNKTIGRASVVSLVSAIGLFWNTDTGLFIFLSFPAFLIAQFVVLAFKKDKTDTLDAKKYPTIIGLHVIITGVVIGFLLGMMWYKAQQPLHLEWQFAYQKLFYSMGFAMLPIPREIHPWMSVLGLYLLGIILTLTVWFKRSEESIRAEVILYLCLLGVGIFVYYQGRSHVNNLINVCWPAILVLTITADSVLKGVQERRLPLSQIALPIAAMSFLLICSIKFMAQMPRMTRDMIHQFSTRHSNNCASVPDELAFIKKHTQSKRSCLILSQRQGIYHLETGLASPIKGPGLVEILLKSDQDYVLSQIMQGNVDCIFLGIGFSSPLYIHLDLKELSKLYDTVGENSWHTMRYLTRKA</sequence>
<feature type="transmembrane region" description="Helical" evidence="1">
    <location>
        <begin position="436"/>
        <end position="457"/>
    </location>
</feature>
<feature type="transmembrane region" description="Helical" evidence="1">
    <location>
        <begin position="134"/>
        <end position="151"/>
    </location>
</feature>
<evidence type="ECO:0000313" key="3">
    <source>
        <dbReference type="EMBL" id="SCY02499.1"/>
    </source>
</evidence>
<organism evidence="2 4">
    <name type="scientific">Legionella micdadei</name>
    <name type="common">Tatlockia micdadei</name>
    <dbReference type="NCBI Taxonomy" id="451"/>
    <lineage>
        <taxon>Bacteria</taxon>
        <taxon>Pseudomonadati</taxon>
        <taxon>Pseudomonadota</taxon>
        <taxon>Gammaproteobacteria</taxon>
        <taxon>Legionellales</taxon>
        <taxon>Legionellaceae</taxon>
        <taxon>Legionella</taxon>
    </lineage>
</organism>
<reference evidence="4" key="2">
    <citation type="submission" date="2014-09" db="EMBL/GenBank/DDBJ databases">
        <authorList>
            <person name="Gomez-Valero L."/>
        </authorList>
    </citation>
    <scope>NUCLEOTIDE SEQUENCE [LARGE SCALE GENOMIC DNA]</scope>
    <source>
        <strain evidence="4">ATCC33218</strain>
    </source>
</reference>
<dbReference type="HOGENOM" id="CLU_407042_0_0_6"/>
<feature type="transmembrane region" description="Helical" evidence="1">
    <location>
        <begin position="65"/>
        <end position="82"/>
    </location>
</feature>
<dbReference type="RefSeq" id="WP_045100422.1">
    <property type="nucleotide sequence ID" value="NZ_CP020614.1"/>
</dbReference>
<feature type="transmembrane region" description="Helical" evidence="1">
    <location>
        <begin position="325"/>
        <end position="342"/>
    </location>
</feature>
<evidence type="ECO:0000313" key="5">
    <source>
        <dbReference type="Proteomes" id="UP000182998"/>
    </source>
</evidence>
<proteinExistence type="predicted"/>
<dbReference type="OrthoDB" id="7029714at2"/>
<keyword evidence="1" id="KW-0472">Membrane</keyword>
<reference evidence="3 5" key="3">
    <citation type="submission" date="2016-10" db="EMBL/GenBank/DDBJ databases">
        <authorList>
            <person name="Varghese N."/>
            <person name="Submissions S."/>
        </authorList>
    </citation>
    <scope>NUCLEOTIDE SEQUENCE [LARGE SCALE GENOMIC DNA]</scope>
    <source>
        <strain evidence="3 5">ATCC 33218</strain>
    </source>
</reference>
<feature type="transmembrane region" description="Helical" evidence="1">
    <location>
        <begin position="163"/>
        <end position="185"/>
    </location>
</feature>
<dbReference type="KEGG" id="tmc:LMI_3132"/>
<gene>
    <name evidence="2" type="ORF">LMI_3132</name>
    <name evidence="3" type="ORF">SAMN02982997_00641</name>
</gene>
<reference evidence="2" key="1">
    <citation type="submission" date="2014-09" db="EMBL/GenBank/DDBJ databases">
        <authorList>
            <person name="GOMEZ-VALERO Laura"/>
        </authorList>
    </citation>
    <scope>NUCLEOTIDE SEQUENCE</scope>
    <source>
        <strain evidence="2">ATCC33218</strain>
    </source>
</reference>
<feature type="transmembrane region" description="Helical" evidence="1">
    <location>
        <begin position="245"/>
        <end position="265"/>
    </location>
</feature>
<feature type="transmembrane region" description="Helical" evidence="1">
    <location>
        <begin position="380"/>
        <end position="404"/>
    </location>
</feature>
<feature type="transmembrane region" description="Helical" evidence="1">
    <location>
        <begin position="348"/>
        <end position="368"/>
    </location>
</feature>
<evidence type="ECO:0000313" key="2">
    <source>
        <dbReference type="EMBL" id="CEG62355.1"/>
    </source>
</evidence>
<feature type="transmembrane region" description="Helical" evidence="1">
    <location>
        <begin position="94"/>
        <end position="114"/>
    </location>
</feature>
<feature type="transmembrane region" description="Helical" evidence="1">
    <location>
        <begin position="15"/>
        <end position="34"/>
    </location>
</feature>
<evidence type="ECO:0000256" key="1">
    <source>
        <dbReference type="SAM" id="Phobius"/>
    </source>
</evidence>
<dbReference type="AlphaFoldDB" id="A0A098GK41"/>
<accession>A0A098GK41</accession>
<keyword evidence="1" id="KW-1133">Transmembrane helix</keyword>
<dbReference type="Proteomes" id="UP000032414">
    <property type="component" value="Chromosome I"/>
</dbReference>
<protein>
    <submittedName>
        <fullName evidence="2">Uncharacterized protein</fullName>
    </submittedName>
</protein>
<keyword evidence="5" id="KW-1185">Reference proteome</keyword>
<dbReference type="EMBL" id="FMVN01000003">
    <property type="protein sequence ID" value="SCY02499.1"/>
    <property type="molecule type" value="Genomic_DNA"/>
</dbReference>
<feature type="transmembrane region" description="Helical" evidence="1">
    <location>
        <begin position="524"/>
        <end position="544"/>
    </location>
</feature>
<dbReference type="STRING" id="451.B6N58_14405"/>
<keyword evidence="1" id="KW-0812">Transmembrane</keyword>
<feature type="transmembrane region" description="Helical" evidence="1">
    <location>
        <begin position="300"/>
        <end position="320"/>
    </location>
</feature>
<dbReference type="Proteomes" id="UP000182998">
    <property type="component" value="Unassembled WGS sequence"/>
</dbReference>
<evidence type="ECO:0000313" key="4">
    <source>
        <dbReference type="Proteomes" id="UP000032414"/>
    </source>
</evidence>
<dbReference type="EMBL" id="LN614830">
    <property type="protein sequence ID" value="CEG62355.1"/>
    <property type="molecule type" value="Genomic_DNA"/>
</dbReference>
<feature type="transmembrane region" description="Helical" evidence="1">
    <location>
        <begin position="272"/>
        <end position="294"/>
    </location>
</feature>
<name>A0A098GK41_LEGMI</name>